<keyword evidence="2" id="KW-0813">Transport</keyword>
<evidence type="ECO:0000313" key="12">
    <source>
        <dbReference type="EMBL" id="OGN28312.1"/>
    </source>
</evidence>
<evidence type="ECO:0000256" key="6">
    <source>
        <dbReference type="ARBA" id="ARBA00022989"/>
    </source>
</evidence>
<dbReference type="InterPro" id="IPR028055">
    <property type="entry name" value="YidC/Oxa/ALB_C"/>
</dbReference>
<dbReference type="GO" id="GO:0005886">
    <property type="term" value="C:plasma membrane"/>
    <property type="evidence" value="ECO:0007669"/>
    <property type="project" value="UniProtKB-SubCell"/>
</dbReference>
<evidence type="ECO:0000256" key="7">
    <source>
        <dbReference type="ARBA" id="ARBA00023136"/>
    </source>
</evidence>
<keyword evidence="4 9" id="KW-0812">Transmembrane</keyword>
<evidence type="ECO:0000256" key="10">
    <source>
        <dbReference type="SAM" id="Phobius"/>
    </source>
</evidence>
<evidence type="ECO:0000256" key="5">
    <source>
        <dbReference type="ARBA" id="ARBA00022927"/>
    </source>
</evidence>
<gene>
    <name evidence="12" type="ORF">A2941_02135</name>
</gene>
<keyword evidence="7 10" id="KW-0472">Membrane</keyword>
<dbReference type="GO" id="GO:0015031">
    <property type="term" value="P:protein transport"/>
    <property type="evidence" value="ECO:0007669"/>
    <property type="project" value="UniProtKB-KW"/>
</dbReference>
<name>A0A1F8GSA5_9BACT</name>
<evidence type="ECO:0000256" key="1">
    <source>
        <dbReference type="ARBA" id="ARBA00004651"/>
    </source>
</evidence>
<evidence type="ECO:0000256" key="9">
    <source>
        <dbReference type="RuleBase" id="RU003945"/>
    </source>
</evidence>
<dbReference type="Proteomes" id="UP000178444">
    <property type="component" value="Unassembled WGS sequence"/>
</dbReference>
<dbReference type="GO" id="GO:0032977">
    <property type="term" value="F:membrane insertase activity"/>
    <property type="evidence" value="ECO:0007669"/>
    <property type="project" value="InterPro"/>
</dbReference>
<sequence>MLGFFKTILYTPLFNVLILLASVVPGHDLGLAIILLTVIIRIIFFPLSIKAQRSQRAMNALAPKLAEIKAKFKNDQAAQGAATMQLYKDHGVNPVAGCIPLLIQLPVLIALYQVFIAGLNPESLGGLYPFIPDPGNIKTLFLGSIDVTGKNHYLALLAGVLQFVQAKQSIQYIQSAGPANPQMKAMNAQMLYFLPVFIVIIGWNLSAGLVLYWVTTTVCSMFEQWYLRKTMK</sequence>
<evidence type="ECO:0000256" key="3">
    <source>
        <dbReference type="ARBA" id="ARBA00022475"/>
    </source>
</evidence>
<dbReference type="EMBL" id="MGKO01000001">
    <property type="protein sequence ID" value="OGN28312.1"/>
    <property type="molecule type" value="Genomic_DNA"/>
</dbReference>
<dbReference type="GO" id="GO:0051205">
    <property type="term" value="P:protein insertion into membrane"/>
    <property type="evidence" value="ECO:0007669"/>
    <property type="project" value="TreeGrafter"/>
</dbReference>
<evidence type="ECO:0000313" key="13">
    <source>
        <dbReference type="Proteomes" id="UP000178444"/>
    </source>
</evidence>
<comment type="caution">
    <text evidence="12">The sequence shown here is derived from an EMBL/GenBank/DDBJ whole genome shotgun (WGS) entry which is preliminary data.</text>
</comment>
<feature type="transmembrane region" description="Helical" evidence="10">
    <location>
        <begin position="191"/>
        <end position="214"/>
    </location>
</feature>
<dbReference type="NCBIfam" id="TIGR03592">
    <property type="entry name" value="yidC_oxa1_cterm"/>
    <property type="match status" value="1"/>
</dbReference>
<dbReference type="InterPro" id="IPR001708">
    <property type="entry name" value="YidC/ALB3/OXA1/COX18"/>
</dbReference>
<feature type="transmembrane region" description="Helical" evidence="10">
    <location>
        <begin position="7"/>
        <end position="24"/>
    </location>
</feature>
<accession>A0A1F8GSA5</accession>
<dbReference type="Pfam" id="PF02096">
    <property type="entry name" value="60KD_IMP"/>
    <property type="match status" value="1"/>
</dbReference>
<dbReference type="PANTHER" id="PTHR12428">
    <property type="entry name" value="OXA1"/>
    <property type="match status" value="1"/>
</dbReference>
<protein>
    <recommendedName>
        <fullName evidence="11">Membrane insertase YidC/Oxa/ALB C-terminal domain-containing protein</fullName>
    </recommendedName>
</protein>
<organism evidence="12 13">
    <name type="scientific">Candidatus Yanofskybacteria bacterium RIFCSPLOWO2_01_FULL_49_17</name>
    <dbReference type="NCBI Taxonomy" id="1802700"/>
    <lineage>
        <taxon>Bacteria</taxon>
        <taxon>Candidatus Yanofskyibacteriota</taxon>
    </lineage>
</organism>
<comment type="subcellular location">
    <subcellularLocation>
        <location evidence="1">Cell membrane</location>
        <topology evidence="1">Multi-pass membrane protein</topology>
    </subcellularLocation>
    <subcellularLocation>
        <location evidence="9">Membrane</location>
        <topology evidence="9">Multi-pass membrane protein</topology>
    </subcellularLocation>
</comment>
<keyword evidence="3" id="KW-1003">Cell membrane</keyword>
<keyword evidence="6 10" id="KW-1133">Transmembrane helix</keyword>
<proteinExistence type="inferred from homology"/>
<evidence type="ECO:0000259" key="11">
    <source>
        <dbReference type="Pfam" id="PF02096"/>
    </source>
</evidence>
<evidence type="ECO:0000256" key="8">
    <source>
        <dbReference type="ARBA" id="ARBA00023186"/>
    </source>
</evidence>
<reference evidence="12 13" key="1">
    <citation type="journal article" date="2016" name="Nat. Commun.">
        <title>Thousands of microbial genomes shed light on interconnected biogeochemical processes in an aquifer system.</title>
        <authorList>
            <person name="Anantharaman K."/>
            <person name="Brown C.T."/>
            <person name="Hug L.A."/>
            <person name="Sharon I."/>
            <person name="Castelle C.J."/>
            <person name="Probst A.J."/>
            <person name="Thomas B.C."/>
            <person name="Singh A."/>
            <person name="Wilkins M.J."/>
            <person name="Karaoz U."/>
            <person name="Brodie E.L."/>
            <person name="Williams K.H."/>
            <person name="Hubbard S.S."/>
            <person name="Banfield J.F."/>
        </authorList>
    </citation>
    <scope>NUCLEOTIDE SEQUENCE [LARGE SCALE GENOMIC DNA]</scope>
</reference>
<evidence type="ECO:0000256" key="4">
    <source>
        <dbReference type="ARBA" id="ARBA00022692"/>
    </source>
</evidence>
<keyword evidence="8" id="KW-0143">Chaperone</keyword>
<feature type="transmembrane region" description="Helical" evidence="10">
    <location>
        <begin position="30"/>
        <end position="49"/>
    </location>
</feature>
<dbReference type="AlphaFoldDB" id="A0A1F8GSA5"/>
<evidence type="ECO:0000256" key="2">
    <source>
        <dbReference type="ARBA" id="ARBA00022448"/>
    </source>
</evidence>
<comment type="similarity">
    <text evidence="9">Belongs to the OXA1/ALB3/YidC family.</text>
</comment>
<dbReference type="InterPro" id="IPR047196">
    <property type="entry name" value="YidC_ALB_C"/>
</dbReference>
<feature type="domain" description="Membrane insertase YidC/Oxa/ALB C-terminal" evidence="11">
    <location>
        <begin position="30"/>
        <end position="229"/>
    </location>
</feature>
<dbReference type="PANTHER" id="PTHR12428:SF65">
    <property type="entry name" value="CYTOCHROME C OXIDASE ASSEMBLY PROTEIN COX18, MITOCHONDRIAL"/>
    <property type="match status" value="1"/>
</dbReference>
<keyword evidence="5" id="KW-0653">Protein transport</keyword>
<dbReference type="CDD" id="cd20070">
    <property type="entry name" value="5TM_YidC_Alb3"/>
    <property type="match status" value="1"/>
</dbReference>